<proteinExistence type="predicted"/>
<dbReference type="PANTHER" id="PTHR45749:SF23">
    <property type="entry name" value="ZINC FINGER MYM-TYPE PROTEIN 1-LIKE"/>
    <property type="match status" value="1"/>
</dbReference>
<dbReference type="Proteomes" id="UP001652625">
    <property type="component" value="Chromosome 11"/>
</dbReference>
<name>A0ABM4CUN0_HYDVU</name>
<feature type="compositionally biased region" description="Basic and acidic residues" evidence="1">
    <location>
        <begin position="13"/>
        <end position="26"/>
    </location>
</feature>
<dbReference type="RefSeq" id="XP_065665644.1">
    <property type="nucleotide sequence ID" value="XM_065809572.1"/>
</dbReference>
<evidence type="ECO:0000256" key="1">
    <source>
        <dbReference type="SAM" id="MobiDB-lite"/>
    </source>
</evidence>
<evidence type="ECO:0000313" key="3">
    <source>
        <dbReference type="RefSeq" id="XP_065665644.1"/>
    </source>
</evidence>
<reference evidence="3" key="1">
    <citation type="submission" date="2025-08" db="UniProtKB">
        <authorList>
            <consortium name="RefSeq"/>
        </authorList>
    </citation>
    <scope>IDENTIFICATION</scope>
</reference>
<gene>
    <name evidence="3" type="primary">LOC136087066</name>
</gene>
<protein>
    <submittedName>
        <fullName evidence="3">Uncharacterized protein LOC136087066</fullName>
    </submittedName>
</protein>
<evidence type="ECO:0000313" key="2">
    <source>
        <dbReference type="Proteomes" id="UP001652625"/>
    </source>
</evidence>
<accession>A0ABM4CUN0</accession>
<dbReference type="GeneID" id="136087066"/>
<keyword evidence="2" id="KW-1185">Reference proteome</keyword>
<feature type="region of interest" description="Disordered" evidence="1">
    <location>
        <begin position="1"/>
        <end position="26"/>
    </location>
</feature>
<sequence>MTDRKVSNNKSTLNKDNDVAEERSDKNDDDISDIIATETNFENENFDNYSDLASWPDLVCTEFINNCLTKETSFFHYCDSNNLNLESARMYKDQKRYFSNKYFKVTLKNGQTVIRSRLCYSKLKGHVYCLVCKMFSNVSSLLTTSGFSDWMNILRALESHNETVDHKNNMLIWLTRKNNINVIDKNLESEIRKSVEYYYNLLIRVVAIIKFLSERAMSLRGHDETWGSPRNRNFMGLIELISEFDPFLREHLTKCQSEKRNISYLSKTQSLFNSIKNFLTDISLPIENIRGQSYDNAANMSGKYSGLQARLKEINKYADFVPCAAHSLYLVGVEAAKSLSITSWSMHHDSVKALKNGYNDILKTLNYIYEESEEKFDCKREANILFKKLIKLKNAILTIIWDEEKRSFSYKHGKH</sequence>
<dbReference type="PANTHER" id="PTHR45749">
    <property type="match status" value="1"/>
</dbReference>
<organism evidence="2 3">
    <name type="scientific">Hydra vulgaris</name>
    <name type="common">Hydra</name>
    <name type="synonym">Hydra attenuata</name>
    <dbReference type="NCBI Taxonomy" id="6087"/>
    <lineage>
        <taxon>Eukaryota</taxon>
        <taxon>Metazoa</taxon>
        <taxon>Cnidaria</taxon>
        <taxon>Hydrozoa</taxon>
        <taxon>Hydroidolina</taxon>
        <taxon>Anthoathecata</taxon>
        <taxon>Aplanulata</taxon>
        <taxon>Hydridae</taxon>
        <taxon>Hydra</taxon>
    </lineage>
</organism>